<evidence type="ECO:0000313" key="4">
    <source>
        <dbReference type="Proteomes" id="UP000451860"/>
    </source>
</evidence>
<evidence type="ECO:0000259" key="2">
    <source>
        <dbReference type="Pfam" id="PF00144"/>
    </source>
</evidence>
<dbReference type="SUPFAM" id="SSF56601">
    <property type="entry name" value="beta-lactamase/transpeptidase-like"/>
    <property type="match status" value="1"/>
</dbReference>
<accession>A0A7J5UPN3</accession>
<dbReference type="InterPro" id="IPR001466">
    <property type="entry name" value="Beta-lactam-related"/>
</dbReference>
<dbReference type="Proteomes" id="UP000451860">
    <property type="component" value="Unassembled WGS sequence"/>
</dbReference>
<protein>
    <submittedName>
        <fullName evidence="3">Serine hydrolase</fullName>
    </submittedName>
</protein>
<gene>
    <name evidence="3" type="ORF">GB883_10175</name>
</gene>
<dbReference type="AlphaFoldDB" id="A0A7J5UPN3"/>
<dbReference type="GO" id="GO:0016787">
    <property type="term" value="F:hydrolase activity"/>
    <property type="evidence" value="ECO:0007669"/>
    <property type="project" value="UniProtKB-KW"/>
</dbReference>
<dbReference type="OrthoDB" id="3863176at2"/>
<dbReference type="EMBL" id="WHJE01000040">
    <property type="protein sequence ID" value="KAE8764191.1"/>
    <property type="molecule type" value="Genomic_DNA"/>
</dbReference>
<dbReference type="Pfam" id="PF00144">
    <property type="entry name" value="Beta-lactamase"/>
    <property type="match status" value="1"/>
</dbReference>
<name>A0A7J5UPN3_9MICO</name>
<comment type="caution">
    <text evidence="3">The sequence shown here is derived from an EMBL/GenBank/DDBJ whole genome shotgun (WGS) entry which is preliminary data.</text>
</comment>
<dbReference type="InterPro" id="IPR012338">
    <property type="entry name" value="Beta-lactam/transpept-like"/>
</dbReference>
<keyword evidence="3" id="KW-0378">Hydrolase</keyword>
<reference evidence="3 4" key="1">
    <citation type="submission" date="2019-10" db="EMBL/GenBank/DDBJ databases">
        <title>Georgenia wutianyii sp. nov. and Georgenia yuyongxinii sp. nov. isolated from plateau pika (Ochotona curzoniae) in the Qinghai-Tibet plateau of China.</title>
        <authorList>
            <person name="Tian Z."/>
        </authorList>
    </citation>
    <scope>NUCLEOTIDE SEQUENCE [LARGE SCALE GENOMIC DNA]</scope>
    <source>
        <strain evidence="3 4">DSM 21501</strain>
    </source>
</reference>
<evidence type="ECO:0000256" key="1">
    <source>
        <dbReference type="SAM" id="MobiDB-lite"/>
    </source>
</evidence>
<dbReference type="PANTHER" id="PTHR46825">
    <property type="entry name" value="D-ALANYL-D-ALANINE-CARBOXYPEPTIDASE/ENDOPEPTIDASE AMPH"/>
    <property type="match status" value="1"/>
</dbReference>
<feature type="region of interest" description="Disordered" evidence="1">
    <location>
        <begin position="48"/>
        <end position="74"/>
    </location>
</feature>
<organism evidence="3 4">
    <name type="scientific">Georgenia thermotolerans</name>
    <dbReference type="NCBI Taxonomy" id="527326"/>
    <lineage>
        <taxon>Bacteria</taxon>
        <taxon>Bacillati</taxon>
        <taxon>Actinomycetota</taxon>
        <taxon>Actinomycetes</taxon>
        <taxon>Micrococcales</taxon>
        <taxon>Bogoriellaceae</taxon>
        <taxon>Georgenia</taxon>
    </lineage>
</organism>
<proteinExistence type="predicted"/>
<dbReference type="InterPro" id="IPR050491">
    <property type="entry name" value="AmpC-like"/>
</dbReference>
<feature type="region of interest" description="Disordered" evidence="1">
    <location>
        <begin position="1"/>
        <end position="29"/>
    </location>
</feature>
<evidence type="ECO:0000313" key="3">
    <source>
        <dbReference type="EMBL" id="KAE8764191.1"/>
    </source>
</evidence>
<keyword evidence="4" id="KW-1185">Reference proteome</keyword>
<feature type="compositionally biased region" description="Polar residues" evidence="1">
    <location>
        <begin position="64"/>
        <end position="74"/>
    </location>
</feature>
<sequence>MGSPPRTEPTMDAEVPVQHRRRPSPGDRRSLAIAAAALLLAACTATTDETTPAPAPTPADVCSQEPSRPGQDQSLQELLDRAAADGPGGVAAALGRHGEEVRLCSAGRADTAGTPLKPDDAFRVGSITKTFVAVVVLQLVEEGALRLDTLVVDVRPGVPFTEGVTVRQLLNHSSGVPEFLAGEDVEAAIRAEPHRRWTSADVLESLDGRERAFAPGTAHAYSNTNYVIAGMVVEALTGRTVAENVRTRITEPLGLHDTALAPDGREPVTGFSPLFDPSGTTEGTSYLALGTAAGAAGGLISTAGDLAVFYRALGAGKPVRPDLLAEMTVSHGEGYGLGVGTVRLPSGMGFGHFGAIPGYTAQAVVRPASGDVLVVLSNEDDGLRGLSTTRVFHAW</sequence>
<dbReference type="Gene3D" id="3.40.710.10">
    <property type="entry name" value="DD-peptidase/beta-lactamase superfamily"/>
    <property type="match status" value="1"/>
</dbReference>
<feature type="domain" description="Beta-lactamase-related" evidence="2">
    <location>
        <begin position="87"/>
        <end position="382"/>
    </location>
</feature>
<dbReference type="PANTHER" id="PTHR46825:SF7">
    <property type="entry name" value="D-ALANYL-D-ALANINE CARBOXYPEPTIDASE"/>
    <property type="match status" value="1"/>
</dbReference>